<accession>A0ABQ6M8D5</accession>
<feature type="domain" description="SAP" evidence="3">
    <location>
        <begin position="441"/>
        <end position="475"/>
    </location>
</feature>
<dbReference type="Pfam" id="PF02037">
    <property type="entry name" value="SAP"/>
    <property type="match status" value="1"/>
</dbReference>
<evidence type="ECO:0000313" key="4">
    <source>
        <dbReference type="EMBL" id="GMI21569.1"/>
    </source>
</evidence>
<keyword evidence="2" id="KW-0732">Signal</keyword>
<dbReference type="CDD" id="cd18722">
    <property type="entry name" value="PIN_NicB-like"/>
    <property type="match status" value="1"/>
</dbReference>
<name>A0ABQ6M8D5_9STRA</name>
<dbReference type="InterPro" id="IPR047140">
    <property type="entry name" value="LabA"/>
</dbReference>
<dbReference type="Pfam" id="PF01936">
    <property type="entry name" value="NYN"/>
    <property type="match status" value="1"/>
</dbReference>
<dbReference type="PANTHER" id="PTHR35458:SF8">
    <property type="entry name" value="SLR0650 PROTEIN"/>
    <property type="match status" value="1"/>
</dbReference>
<dbReference type="SUPFAM" id="SSF68906">
    <property type="entry name" value="SAP domain"/>
    <property type="match status" value="1"/>
</dbReference>
<dbReference type="InterPro" id="IPR003034">
    <property type="entry name" value="SAP_dom"/>
</dbReference>
<dbReference type="EMBL" id="BRYB01000053">
    <property type="protein sequence ID" value="GMI21569.1"/>
    <property type="molecule type" value="Genomic_DNA"/>
</dbReference>
<feature type="compositionally biased region" description="Pro residues" evidence="1">
    <location>
        <begin position="21"/>
        <end position="32"/>
    </location>
</feature>
<feature type="compositionally biased region" description="Low complexity" evidence="1">
    <location>
        <begin position="33"/>
        <end position="53"/>
    </location>
</feature>
<feature type="region of interest" description="Disordered" evidence="1">
    <location>
        <begin position="21"/>
        <end position="53"/>
    </location>
</feature>
<evidence type="ECO:0000256" key="2">
    <source>
        <dbReference type="SAM" id="SignalP"/>
    </source>
</evidence>
<reference evidence="4 5" key="1">
    <citation type="journal article" date="2023" name="Commun. Biol.">
        <title>Genome analysis of Parmales, the sister group of diatoms, reveals the evolutionary specialization of diatoms from phago-mixotrophs to photoautotrophs.</title>
        <authorList>
            <person name="Ban H."/>
            <person name="Sato S."/>
            <person name="Yoshikawa S."/>
            <person name="Yamada K."/>
            <person name="Nakamura Y."/>
            <person name="Ichinomiya M."/>
            <person name="Sato N."/>
            <person name="Blanc-Mathieu R."/>
            <person name="Endo H."/>
            <person name="Kuwata A."/>
            <person name="Ogata H."/>
        </authorList>
    </citation>
    <scope>NUCLEOTIDE SEQUENCE [LARGE SCALE GENOMIC DNA]</scope>
</reference>
<protein>
    <recommendedName>
        <fullName evidence="3">SAP domain-containing protein</fullName>
    </recommendedName>
</protein>
<keyword evidence="5" id="KW-1185">Reference proteome</keyword>
<proteinExistence type="predicted"/>
<organism evidence="4 5">
    <name type="scientific">Tetraparma gracilis</name>
    <dbReference type="NCBI Taxonomy" id="2962635"/>
    <lineage>
        <taxon>Eukaryota</taxon>
        <taxon>Sar</taxon>
        <taxon>Stramenopiles</taxon>
        <taxon>Ochrophyta</taxon>
        <taxon>Bolidophyceae</taxon>
        <taxon>Parmales</taxon>
        <taxon>Triparmaceae</taxon>
        <taxon>Tetraparma</taxon>
    </lineage>
</organism>
<dbReference type="PANTHER" id="PTHR35458">
    <property type="entry name" value="SLR0755 PROTEIN"/>
    <property type="match status" value="1"/>
</dbReference>
<dbReference type="InterPro" id="IPR021139">
    <property type="entry name" value="NYN"/>
</dbReference>
<gene>
    <name evidence="4" type="ORF">TeGR_g14838</name>
</gene>
<evidence type="ECO:0000256" key="1">
    <source>
        <dbReference type="SAM" id="MobiDB-lite"/>
    </source>
</evidence>
<dbReference type="Proteomes" id="UP001165060">
    <property type="component" value="Unassembled WGS sequence"/>
</dbReference>
<dbReference type="Gene3D" id="3.40.50.1010">
    <property type="entry name" value="5'-nuclease"/>
    <property type="match status" value="1"/>
</dbReference>
<sequence>MRLPRLLCLLLPLLASPLLVPPPPSASRPSPSPSSSLSSSSSSSLSSSSATPSSASPASSFIAAQQRLQLETQQQQIESLVGTFAAPADPSSAPPITPLKVHLFIDGTWLYYGMYSRQQSALPERFGQDWAERHRVRWSAIPSVVVKDLKRQMEERAWDDGSLGGRPLEVTNAHVYTSMKAATDPASHRFRMFEDMKEQGFDVYKMVTEGESEKCIDIQLAVEMLHFATVPESYDVAVILTGDKDFMPAMERTRQKSKRVALASMRRGCNRALQAPSNHIRDFDIIWLDEPSALERIVQPDENAQVRHRVGYASEGLVLLAIARFVERVVEETSGTASSRDVGRFLKGIKVGTVAEEDLLQQVKNKGGLRTFLSRADVFDIEDESDMVYRVSLRGSTFVAIKKKFQALEEWETKWLDSFDGYSRTLDVGARASQGKRMEDFDDTNVAQLRKLCKERGLRVSGVRAELVARCVRATRKVPGSGCERGGLVAASAQEAAAPPRAAAGGWVVKGGDAGGGGGGGAEAGHGTHADAPLLRNDSYNCVDVNVPVRDYLVECVRDLLVASGGRVGSRDIGRYLAACPAHNGGDGTALNQLKREFVTLIKFLDGVASSTFVCEGESNFQDGVWVTLRPSGERVATHES</sequence>
<comment type="caution">
    <text evidence="4">The sequence shown here is derived from an EMBL/GenBank/DDBJ whole genome shotgun (WGS) entry which is preliminary data.</text>
</comment>
<feature type="chain" id="PRO_5046615202" description="SAP domain-containing protein" evidence="2">
    <location>
        <begin position="28"/>
        <end position="641"/>
    </location>
</feature>
<dbReference type="SMART" id="SM00513">
    <property type="entry name" value="SAP"/>
    <property type="match status" value="1"/>
</dbReference>
<feature type="signal peptide" evidence="2">
    <location>
        <begin position="1"/>
        <end position="27"/>
    </location>
</feature>
<evidence type="ECO:0000259" key="3">
    <source>
        <dbReference type="PROSITE" id="PS50800"/>
    </source>
</evidence>
<dbReference type="Gene3D" id="1.10.720.30">
    <property type="entry name" value="SAP domain"/>
    <property type="match status" value="1"/>
</dbReference>
<evidence type="ECO:0000313" key="5">
    <source>
        <dbReference type="Proteomes" id="UP001165060"/>
    </source>
</evidence>
<dbReference type="PROSITE" id="PS50800">
    <property type="entry name" value="SAP"/>
    <property type="match status" value="1"/>
</dbReference>
<dbReference type="InterPro" id="IPR036361">
    <property type="entry name" value="SAP_dom_sf"/>
</dbReference>